<organism evidence="2 3">
    <name type="scientific">Lophiotrema nucula</name>
    <dbReference type="NCBI Taxonomy" id="690887"/>
    <lineage>
        <taxon>Eukaryota</taxon>
        <taxon>Fungi</taxon>
        <taxon>Dikarya</taxon>
        <taxon>Ascomycota</taxon>
        <taxon>Pezizomycotina</taxon>
        <taxon>Dothideomycetes</taxon>
        <taxon>Pleosporomycetidae</taxon>
        <taxon>Pleosporales</taxon>
        <taxon>Lophiotremataceae</taxon>
        <taxon>Lophiotrema</taxon>
    </lineage>
</organism>
<reference evidence="2" key="1">
    <citation type="journal article" date="2020" name="Stud. Mycol.">
        <title>101 Dothideomycetes genomes: a test case for predicting lifestyles and emergence of pathogens.</title>
        <authorList>
            <person name="Haridas S."/>
            <person name="Albert R."/>
            <person name="Binder M."/>
            <person name="Bloem J."/>
            <person name="Labutti K."/>
            <person name="Salamov A."/>
            <person name="Andreopoulos B."/>
            <person name="Baker S."/>
            <person name="Barry K."/>
            <person name="Bills G."/>
            <person name="Bluhm B."/>
            <person name="Cannon C."/>
            <person name="Castanera R."/>
            <person name="Culley D."/>
            <person name="Daum C."/>
            <person name="Ezra D."/>
            <person name="Gonzalez J."/>
            <person name="Henrissat B."/>
            <person name="Kuo A."/>
            <person name="Liang C."/>
            <person name="Lipzen A."/>
            <person name="Lutzoni F."/>
            <person name="Magnuson J."/>
            <person name="Mondo S."/>
            <person name="Nolan M."/>
            <person name="Ohm R."/>
            <person name="Pangilinan J."/>
            <person name="Park H.-J."/>
            <person name="Ramirez L."/>
            <person name="Alfaro M."/>
            <person name="Sun H."/>
            <person name="Tritt A."/>
            <person name="Yoshinaga Y."/>
            <person name="Zwiers L.-H."/>
            <person name="Turgeon B."/>
            <person name="Goodwin S."/>
            <person name="Spatafora J."/>
            <person name="Crous P."/>
            <person name="Grigoriev I."/>
        </authorList>
    </citation>
    <scope>NUCLEOTIDE SEQUENCE</scope>
    <source>
        <strain evidence="2">CBS 627.86</strain>
    </source>
</reference>
<evidence type="ECO:0000256" key="1">
    <source>
        <dbReference type="SAM" id="MobiDB-lite"/>
    </source>
</evidence>
<keyword evidence="3" id="KW-1185">Reference proteome</keyword>
<feature type="compositionally biased region" description="Basic and acidic residues" evidence="1">
    <location>
        <begin position="971"/>
        <end position="980"/>
    </location>
</feature>
<feature type="region of interest" description="Disordered" evidence="1">
    <location>
        <begin position="937"/>
        <end position="1058"/>
    </location>
</feature>
<feature type="region of interest" description="Disordered" evidence="1">
    <location>
        <begin position="488"/>
        <end position="619"/>
    </location>
</feature>
<feature type="compositionally biased region" description="Low complexity" evidence="1">
    <location>
        <begin position="488"/>
        <end position="513"/>
    </location>
</feature>
<dbReference type="AlphaFoldDB" id="A0A6A5YTM0"/>
<sequence length="1058" mass="115093">MAGTRRRSRMRDTATAQQNLRSASRTASASVLAASDAPAPAPSVEVEPAGAVDSIDISSSSPAPANRSTTGFCRRCNGNVGEFYNAWHKITGTYYLPALLGSYSSRLRPHGRQTAATDGTDLDSCQIQPLACPSCSSEILGFTVVDAPESKQSFRGRDFFKLPRIDLKCEVAPKQFRPVEPQVDAAPDPLPVDESDRSSPVPVIIPPADDMEVDTRPPHTSQPPPSLSGPLQHPRHHEPQHREHQHHQPLQQVEVNRQSLPPPAIRSPGAPLPNHSLPQKSPSIPLPSPSPAVKPVHDVPYSQPPPKEGSVGLANRTRDLPPVMSHSHSPAEQHRANGQHYPRSPQEVQLDAIERLQTQISQNSSALVAHGRDLRHSEETLKHQEDSLRREFQTTIHHQNLELRRVDDAVGRLQHETRGIRELLESLTRDVQAVRSGGSGLGGVSAQDSALELMANQVSAAAAKATEVDALKLTIEIMKNKIQRLEDSSVSTAAAPPPTQQQQQHSQPSSHHFPSPREHPAPSAPSAHSTHTVPSYHSTPTTVPHIQTPVHPAHRPASFQSHGSRPAATPEASQRAEPAPTQGGWVTVNASAKRSHPGVIDSPHDPIGQPVGSPKRPKLAPIEPRVAYENSQQGHPHQQHIVYEHMDTDDSESKVLTHSHSLPSHVHSRESIPYSTLPSQHAGFVPYDTQEAPSDDSWRPESQRIGEHHPRPSRGRGSRGGPGSRGGRGRKSLPAQVLLGTPEWEREDWQGVTESQTSPDGYYSHSAGRGRGILRRGSGGGGTPTRAQRPDSAGRAVSLGLQGVTPGITYASIPGGDPYAHTKKTRTKPTRNADGVLIRKDGRPDKRSQSSAANLRKVHAMKEGQKSSERSFTPTSSLQHATGLSTETPSPVSYGPDGQELTQSVQKKHTHIMGKMFPGGIDESRRELDYSRKVFEEGEDHTAHPRNQHHHHHHHHHHHQAPTSPLQIKCEQVEDRRALDSESPAEGDVDMDRAEDHADDEGHTPSGQSDNSGRETQYHDAPTNEEQPKDLQTNGVPPSVAESSQTLDTATVDTGTVY</sequence>
<feature type="region of interest" description="Disordered" evidence="1">
    <location>
        <begin position="1"/>
        <end position="45"/>
    </location>
</feature>
<dbReference type="Proteomes" id="UP000799770">
    <property type="component" value="Unassembled WGS sequence"/>
</dbReference>
<gene>
    <name evidence="2" type="ORF">BDV96DRAFT_585598</name>
</gene>
<feature type="compositionally biased region" description="Polar residues" evidence="1">
    <location>
        <begin position="870"/>
        <end position="891"/>
    </location>
</feature>
<feature type="region of interest" description="Disordered" evidence="1">
    <location>
        <begin position="809"/>
        <end position="908"/>
    </location>
</feature>
<feature type="compositionally biased region" description="Polar residues" evidence="1">
    <location>
        <begin position="14"/>
        <end position="26"/>
    </location>
</feature>
<accession>A0A6A5YTM0</accession>
<dbReference type="EMBL" id="ML977342">
    <property type="protein sequence ID" value="KAF2109438.1"/>
    <property type="molecule type" value="Genomic_DNA"/>
</dbReference>
<dbReference type="OrthoDB" id="5396360at2759"/>
<feature type="region of interest" description="Disordered" evidence="1">
    <location>
        <begin position="178"/>
        <end position="342"/>
    </location>
</feature>
<protein>
    <submittedName>
        <fullName evidence="2">Uncharacterized protein</fullName>
    </submittedName>
</protein>
<feature type="compositionally biased region" description="Basic and acidic residues" evidence="1">
    <location>
        <begin position="860"/>
        <end position="869"/>
    </location>
</feature>
<feature type="compositionally biased region" description="Basic residues" evidence="1">
    <location>
        <begin position="944"/>
        <end position="960"/>
    </location>
</feature>
<feature type="region of interest" description="Disordered" evidence="1">
    <location>
        <begin position="649"/>
        <end position="794"/>
    </location>
</feature>
<feature type="compositionally biased region" description="Polar residues" evidence="1">
    <location>
        <begin position="526"/>
        <end position="545"/>
    </location>
</feature>
<evidence type="ECO:0000313" key="3">
    <source>
        <dbReference type="Proteomes" id="UP000799770"/>
    </source>
</evidence>
<feature type="compositionally biased region" description="Basic and acidic residues" evidence="1">
    <location>
        <begin position="990"/>
        <end position="1003"/>
    </location>
</feature>
<evidence type="ECO:0000313" key="2">
    <source>
        <dbReference type="EMBL" id="KAF2109438.1"/>
    </source>
</evidence>
<feature type="compositionally biased region" description="Basic residues" evidence="1">
    <location>
        <begin position="233"/>
        <end position="247"/>
    </location>
</feature>
<feature type="compositionally biased region" description="Basic and acidic residues" evidence="1">
    <location>
        <begin position="696"/>
        <end position="710"/>
    </location>
</feature>
<feature type="compositionally biased region" description="Basic and acidic residues" evidence="1">
    <location>
        <begin position="837"/>
        <end position="848"/>
    </location>
</feature>
<feature type="compositionally biased region" description="Low complexity" evidence="1">
    <location>
        <begin position="27"/>
        <end position="45"/>
    </location>
</feature>
<feature type="compositionally biased region" description="Polar residues" evidence="1">
    <location>
        <begin position="1030"/>
        <end position="1058"/>
    </location>
</feature>
<name>A0A6A5YTM0_9PLEO</name>
<proteinExistence type="predicted"/>